<organism evidence="1 2">
    <name type="scientific">Pseudotamlana agarivorans</name>
    <dbReference type="NCBI Taxonomy" id="481183"/>
    <lineage>
        <taxon>Bacteria</taxon>
        <taxon>Pseudomonadati</taxon>
        <taxon>Bacteroidota</taxon>
        <taxon>Flavobacteriia</taxon>
        <taxon>Flavobacteriales</taxon>
        <taxon>Flavobacteriaceae</taxon>
        <taxon>Pseudotamlana</taxon>
    </lineage>
</organism>
<dbReference type="EMBL" id="JAHKPD010000013">
    <property type="protein sequence ID" value="MBU2950904.1"/>
    <property type="molecule type" value="Genomic_DNA"/>
</dbReference>
<dbReference type="Proteomes" id="UP001647509">
    <property type="component" value="Unassembled WGS sequence"/>
</dbReference>
<proteinExistence type="predicted"/>
<evidence type="ECO:0000313" key="1">
    <source>
        <dbReference type="EMBL" id="MBU2950904.1"/>
    </source>
</evidence>
<name>A0ACC5U9A6_9FLAO</name>
<evidence type="ECO:0000313" key="2">
    <source>
        <dbReference type="Proteomes" id="UP001647509"/>
    </source>
</evidence>
<accession>A0ACC5U9A6</accession>
<reference evidence="1" key="1">
    <citation type="submission" date="2021-05" db="EMBL/GenBank/DDBJ databases">
        <title>Draft genomes of bacteria isolated from model marine particles.</title>
        <authorList>
            <person name="Datta M.S."/>
            <person name="Schwartzman J.A."/>
            <person name="Enke T.N."/>
            <person name="Saavedra J."/>
            <person name="Cermak N."/>
            <person name="Cordero O.X."/>
        </authorList>
    </citation>
    <scope>NUCLEOTIDE SEQUENCE</scope>
    <source>
        <strain evidence="1">I2M19</strain>
    </source>
</reference>
<protein>
    <submittedName>
        <fullName evidence="1">Histidine kinase</fullName>
    </submittedName>
</protein>
<keyword evidence="1" id="KW-0808">Transferase</keyword>
<sequence>MKRAVILICVLLLFPVMLHAQGKSLLPTELPKSLYGSWFNNQTHFTLVITKEYLVLQHELYYYETIERYYNELHIRGVNKDNERDIVITGLASNNLFLDIGDHITTLKKSTNANLKQIAQPLIDSWYTKTTKIKLQPDTVQFADKTYQIDFVTTSNDINYTIVVYYAGAYYALHNIITENGHFLNANFLESHLFKKASFYQKNKNILVVMLFLLLVLSSFLIIRWNIAAARKKEYSKRKFTEMQLKSFRSQMNPHFLFNALSAIQNLINQGDNEKANHYLTEFSQLMRLTLDKTENGLVPLSDEIESIKKYLEIEKLRLDFKYEIHTDGTINQDELEIPAMLVQPFVENAIIHGLKEIDTNRTLSVSFTKDSKNLICMVVDNGIGVNASKASKYKDLNRDKYGLKLAEDRIQLINETYNTNAKISIKDRSESQITNQGTEVKIIMPLHY</sequence>
<keyword evidence="2" id="KW-1185">Reference proteome</keyword>
<gene>
    <name evidence="1" type="ORF">KO493_09355</name>
</gene>
<keyword evidence="1" id="KW-0418">Kinase</keyword>
<comment type="caution">
    <text evidence="1">The sequence shown here is derived from an EMBL/GenBank/DDBJ whole genome shotgun (WGS) entry which is preliminary data.</text>
</comment>